<organism evidence="1 2">
    <name type="scientific">Streptosporangium carneum</name>
    <dbReference type="NCBI Taxonomy" id="47481"/>
    <lineage>
        <taxon>Bacteria</taxon>
        <taxon>Bacillati</taxon>
        <taxon>Actinomycetota</taxon>
        <taxon>Actinomycetes</taxon>
        <taxon>Streptosporangiales</taxon>
        <taxon>Streptosporangiaceae</taxon>
        <taxon>Streptosporangium</taxon>
    </lineage>
</organism>
<dbReference type="GO" id="GO:0004519">
    <property type="term" value="F:endonuclease activity"/>
    <property type="evidence" value="ECO:0007669"/>
    <property type="project" value="UniProtKB-KW"/>
</dbReference>
<protein>
    <submittedName>
        <fullName evidence="1">HNH endonuclease</fullName>
    </submittedName>
</protein>
<dbReference type="Proteomes" id="UP001143474">
    <property type="component" value="Unassembled WGS sequence"/>
</dbReference>
<reference evidence="1" key="1">
    <citation type="journal article" date="2014" name="Int. J. Syst. Evol. Microbiol.">
        <title>Complete genome sequence of Corynebacterium casei LMG S-19264T (=DSM 44701T), isolated from a smear-ripened cheese.</title>
        <authorList>
            <consortium name="US DOE Joint Genome Institute (JGI-PGF)"/>
            <person name="Walter F."/>
            <person name="Albersmeier A."/>
            <person name="Kalinowski J."/>
            <person name="Ruckert C."/>
        </authorList>
    </citation>
    <scope>NUCLEOTIDE SEQUENCE</scope>
    <source>
        <strain evidence="1">VKM Ac-2007</strain>
    </source>
</reference>
<dbReference type="EMBL" id="BSEV01000001">
    <property type="protein sequence ID" value="GLK06954.1"/>
    <property type="molecule type" value="Genomic_DNA"/>
</dbReference>
<dbReference type="Gene3D" id="1.10.30.50">
    <property type="match status" value="1"/>
</dbReference>
<reference evidence="1" key="2">
    <citation type="submission" date="2023-01" db="EMBL/GenBank/DDBJ databases">
        <authorList>
            <person name="Sun Q."/>
            <person name="Evtushenko L."/>
        </authorList>
    </citation>
    <scope>NUCLEOTIDE SEQUENCE</scope>
    <source>
        <strain evidence="1">VKM Ac-2007</strain>
    </source>
</reference>
<keyword evidence="1" id="KW-0378">Hydrolase</keyword>
<proteinExistence type="predicted"/>
<accession>A0A9W6MA57</accession>
<keyword evidence="2" id="KW-1185">Reference proteome</keyword>
<evidence type="ECO:0000313" key="1">
    <source>
        <dbReference type="EMBL" id="GLK06954.1"/>
    </source>
</evidence>
<keyword evidence="1" id="KW-0540">Nuclease</keyword>
<dbReference type="CDD" id="cd00085">
    <property type="entry name" value="HNHc"/>
    <property type="match status" value="1"/>
</dbReference>
<keyword evidence="1" id="KW-0255">Endonuclease</keyword>
<dbReference type="AlphaFoldDB" id="A0A9W6MA57"/>
<name>A0A9W6MA57_9ACTN</name>
<evidence type="ECO:0000313" key="2">
    <source>
        <dbReference type="Proteomes" id="UP001143474"/>
    </source>
</evidence>
<sequence length="281" mass="30968">MWSLPLPSHTADSAYRVCISRVRDAELKQRLVGFESSVSDAAARFEEAARAEALFTLNSVTFAPASEKDRVDLTKVYTDRMAKNGAPGRAIYDALKLAAKRCPLCGHRDVATLDHHLPKAGYPFLSVAPANLVPACSDCNKIKSDAFPSTAEEQTLHPYFDDIDHDQWLSAEVVPGRPPSLKFFVDPPQQWSTCLTARVRHHFATFGLSVLYSVQAATELSEIAHALRIQFDVAGEEGVRGYVEQVAASRSAVHLNSWRAATYRALASSSWYCSGGFSFDW</sequence>
<dbReference type="InterPro" id="IPR003615">
    <property type="entry name" value="HNH_nuc"/>
</dbReference>
<comment type="caution">
    <text evidence="1">The sequence shown here is derived from an EMBL/GenBank/DDBJ whole genome shotgun (WGS) entry which is preliminary data.</text>
</comment>
<gene>
    <name evidence="1" type="ORF">GCM10017600_03590</name>
</gene>